<reference evidence="1" key="1">
    <citation type="journal article" date="2021" name="Proc. Natl. Acad. Sci. U.S.A.">
        <title>A Catalog of Tens of Thousands of Viruses from Human Metagenomes Reveals Hidden Associations with Chronic Diseases.</title>
        <authorList>
            <person name="Tisza M.J."/>
            <person name="Buck C.B."/>
        </authorList>
    </citation>
    <scope>NUCLEOTIDE SEQUENCE</scope>
    <source>
        <strain evidence="1">CtWdm1</strain>
    </source>
</reference>
<organism evidence="1">
    <name type="scientific">Siphoviridae sp. ctWdm1</name>
    <dbReference type="NCBI Taxonomy" id="2827883"/>
    <lineage>
        <taxon>Viruses</taxon>
        <taxon>Duplodnaviria</taxon>
        <taxon>Heunggongvirae</taxon>
        <taxon>Uroviricota</taxon>
        <taxon>Caudoviricetes</taxon>
    </lineage>
</organism>
<accession>A0A8S5RYX5</accession>
<proteinExistence type="predicted"/>
<evidence type="ECO:0000313" key="1">
    <source>
        <dbReference type="EMBL" id="DAF43586.1"/>
    </source>
</evidence>
<name>A0A8S5RYX5_9CAUD</name>
<protein>
    <submittedName>
        <fullName evidence="1">Uncharacterized protein</fullName>
    </submittedName>
</protein>
<dbReference type="EMBL" id="BK032509">
    <property type="protein sequence ID" value="DAF43586.1"/>
    <property type="molecule type" value="Genomic_DNA"/>
</dbReference>
<sequence length="73" mass="8590">MFRKMKYTDGKYVYYVSGLLGNEQYSVCKRAINSKSLGNHRYRAKNNKVVSTFKEAQEYLDLLALNKKWVVCE</sequence>